<evidence type="ECO:0000313" key="2">
    <source>
        <dbReference type="Proteomes" id="UP001148662"/>
    </source>
</evidence>
<name>A0ACC1T8Q5_9APHY</name>
<reference evidence="1" key="1">
    <citation type="submission" date="2022-07" db="EMBL/GenBank/DDBJ databases">
        <title>Genome Sequence of Phlebia brevispora.</title>
        <authorList>
            <person name="Buettner E."/>
        </authorList>
    </citation>
    <scope>NUCLEOTIDE SEQUENCE</scope>
    <source>
        <strain evidence="1">MPL23</strain>
    </source>
</reference>
<protein>
    <submittedName>
        <fullName evidence="1">Uncharacterized protein</fullName>
    </submittedName>
</protein>
<dbReference type="EMBL" id="JANHOG010000317">
    <property type="protein sequence ID" value="KAJ3555591.1"/>
    <property type="molecule type" value="Genomic_DNA"/>
</dbReference>
<gene>
    <name evidence="1" type="ORF">NM688_g2495</name>
</gene>
<dbReference type="Proteomes" id="UP001148662">
    <property type="component" value="Unassembled WGS sequence"/>
</dbReference>
<proteinExistence type="predicted"/>
<comment type="caution">
    <text evidence="1">The sequence shown here is derived from an EMBL/GenBank/DDBJ whole genome shotgun (WGS) entry which is preliminary data.</text>
</comment>
<accession>A0ACC1T8Q5</accession>
<organism evidence="1 2">
    <name type="scientific">Phlebia brevispora</name>
    <dbReference type="NCBI Taxonomy" id="194682"/>
    <lineage>
        <taxon>Eukaryota</taxon>
        <taxon>Fungi</taxon>
        <taxon>Dikarya</taxon>
        <taxon>Basidiomycota</taxon>
        <taxon>Agaricomycotina</taxon>
        <taxon>Agaricomycetes</taxon>
        <taxon>Polyporales</taxon>
        <taxon>Meruliaceae</taxon>
        <taxon>Phlebia</taxon>
    </lineage>
</organism>
<keyword evidence="2" id="KW-1185">Reference proteome</keyword>
<evidence type="ECO:0000313" key="1">
    <source>
        <dbReference type="EMBL" id="KAJ3555591.1"/>
    </source>
</evidence>
<sequence>MERRPFTALGLGPARPSPDYTQHAQYPCLYAINAMSLSPTSLIKAQITMALGPKAPQYYQILRDYLSASISRTEFDEQIKDCLGKDNVALLTLHNSLIVSLFDTSAHLAPPTPPPEAPKPPPKKRRRTLPYQGPDDDVATLRSTRLTQWTIGMGRRERERFRQLEGMALSTERKPRRDKDEIASERGVVLLPERGEPPGSRLPLHLASVTRAPTLQHISDRINLISAQHNLGAPGRQVASLMMLAFEAKLKQLITQALSLTSASHAITSIKSSGRHTGSHLTASSFDSLFTISPAVLPNKSAAAMRLAIGENEPSEEDFLSKDREVRDQRWQLFALLGERSTVREALRTLP</sequence>